<dbReference type="NCBIfam" id="TIGR01662">
    <property type="entry name" value="HAD-SF-IIIA"/>
    <property type="match status" value="1"/>
</dbReference>
<dbReference type="PANTHER" id="PTHR12083:SF9">
    <property type="entry name" value="BIFUNCTIONAL POLYNUCLEOTIDE PHOSPHATASE_KINASE"/>
    <property type="match status" value="1"/>
</dbReference>
<name>A0A5C3QUE2_9AGAR</name>
<dbReference type="GO" id="GO:0006281">
    <property type="term" value="P:DNA repair"/>
    <property type="evidence" value="ECO:0007669"/>
    <property type="project" value="TreeGrafter"/>
</dbReference>
<dbReference type="Pfam" id="PF08645">
    <property type="entry name" value="PNK3P"/>
    <property type="match status" value="1"/>
</dbReference>
<dbReference type="Gene3D" id="3.40.50.300">
    <property type="entry name" value="P-loop containing nucleotide triphosphate hydrolases"/>
    <property type="match status" value="1"/>
</dbReference>
<dbReference type="InterPro" id="IPR013954">
    <property type="entry name" value="PNK3P"/>
</dbReference>
<dbReference type="SUPFAM" id="SSF56784">
    <property type="entry name" value="HAD-like"/>
    <property type="match status" value="1"/>
</dbReference>
<evidence type="ECO:0000313" key="2">
    <source>
        <dbReference type="Proteomes" id="UP000305067"/>
    </source>
</evidence>
<protein>
    <submittedName>
        <fullName evidence="1">PNK3P-domain-containing protein</fullName>
    </submittedName>
</protein>
<dbReference type="STRING" id="1884261.A0A5C3QUE2"/>
<dbReference type="InterPro" id="IPR027417">
    <property type="entry name" value="P-loop_NTPase"/>
</dbReference>
<dbReference type="NCBIfam" id="TIGR01664">
    <property type="entry name" value="DNA-3'-Pase"/>
    <property type="match status" value="1"/>
</dbReference>
<dbReference type="GO" id="GO:0003690">
    <property type="term" value="F:double-stranded DNA binding"/>
    <property type="evidence" value="ECO:0007669"/>
    <property type="project" value="TreeGrafter"/>
</dbReference>
<dbReference type="Proteomes" id="UP000305067">
    <property type="component" value="Unassembled WGS sequence"/>
</dbReference>
<reference evidence="1 2" key="1">
    <citation type="journal article" date="2019" name="Nat. Ecol. Evol.">
        <title>Megaphylogeny resolves global patterns of mushroom evolution.</title>
        <authorList>
            <person name="Varga T."/>
            <person name="Krizsan K."/>
            <person name="Foldi C."/>
            <person name="Dima B."/>
            <person name="Sanchez-Garcia M."/>
            <person name="Sanchez-Ramirez S."/>
            <person name="Szollosi G.J."/>
            <person name="Szarkandi J.G."/>
            <person name="Papp V."/>
            <person name="Albert L."/>
            <person name="Andreopoulos W."/>
            <person name="Angelini C."/>
            <person name="Antonin V."/>
            <person name="Barry K.W."/>
            <person name="Bougher N.L."/>
            <person name="Buchanan P."/>
            <person name="Buyck B."/>
            <person name="Bense V."/>
            <person name="Catcheside P."/>
            <person name="Chovatia M."/>
            <person name="Cooper J."/>
            <person name="Damon W."/>
            <person name="Desjardin D."/>
            <person name="Finy P."/>
            <person name="Geml J."/>
            <person name="Haridas S."/>
            <person name="Hughes K."/>
            <person name="Justo A."/>
            <person name="Karasinski D."/>
            <person name="Kautmanova I."/>
            <person name="Kiss B."/>
            <person name="Kocsube S."/>
            <person name="Kotiranta H."/>
            <person name="LaButti K.M."/>
            <person name="Lechner B.E."/>
            <person name="Liimatainen K."/>
            <person name="Lipzen A."/>
            <person name="Lukacs Z."/>
            <person name="Mihaltcheva S."/>
            <person name="Morgado L.N."/>
            <person name="Niskanen T."/>
            <person name="Noordeloos M.E."/>
            <person name="Ohm R.A."/>
            <person name="Ortiz-Santana B."/>
            <person name="Ovrebo C."/>
            <person name="Racz N."/>
            <person name="Riley R."/>
            <person name="Savchenko A."/>
            <person name="Shiryaev A."/>
            <person name="Soop K."/>
            <person name="Spirin V."/>
            <person name="Szebenyi C."/>
            <person name="Tomsovsky M."/>
            <person name="Tulloss R.E."/>
            <person name="Uehling J."/>
            <person name="Grigoriev I.V."/>
            <person name="Vagvolgyi C."/>
            <person name="Papp T."/>
            <person name="Martin F.M."/>
            <person name="Miettinen O."/>
            <person name="Hibbett D.S."/>
            <person name="Nagy L.G."/>
        </authorList>
    </citation>
    <scope>NUCLEOTIDE SEQUENCE [LARGE SCALE GENOMIC DNA]</scope>
    <source>
        <strain evidence="1 2">CBS 309.79</strain>
    </source>
</reference>
<accession>A0A5C3QUE2</accession>
<dbReference type="EMBL" id="ML178817">
    <property type="protein sequence ID" value="TFL05027.1"/>
    <property type="molecule type" value="Genomic_DNA"/>
</dbReference>
<dbReference type="InterPro" id="IPR006549">
    <property type="entry name" value="HAD-SF_hydro_IIIA"/>
</dbReference>
<dbReference type="InterPro" id="IPR023214">
    <property type="entry name" value="HAD_sf"/>
</dbReference>
<dbReference type="OrthoDB" id="19045at2759"/>
<dbReference type="InterPro" id="IPR036412">
    <property type="entry name" value="HAD-like_sf"/>
</dbReference>
<dbReference type="SUPFAM" id="SSF52540">
    <property type="entry name" value="P-loop containing nucleoside triphosphate hydrolases"/>
    <property type="match status" value="1"/>
</dbReference>
<dbReference type="Gene3D" id="3.40.50.1000">
    <property type="entry name" value="HAD superfamily/HAD-like"/>
    <property type="match status" value="1"/>
</dbReference>
<keyword evidence="2" id="KW-1185">Reference proteome</keyword>
<dbReference type="AlphaFoldDB" id="A0A5C3QUE2"/>
<sequence length="443" mass="49988">MRVMSTSKKLKVEETVTSTSVHAAASSSNKRALEVDEVVETVTKVKKVHPFFTKKPSDPPSVLSNLKWTDPPLGPNKTCLHGVHLQPEPREKVAAFDLDGTLIKWEKGGVWSWWRTIVPKALKKAYEEGFGIVIVTNQAGLKNRAQREEWQKNLEKILGPVSDLPFHVYAATARDQYRKPMIGIWHAIEQAYGVPIDKTQSYYVGDAAGRASDFAGTDRKWAENVRIPFYTPEEYFLKAKPIKYALTGFHPSSLPSSPAKFLPSNTPLTPPPTNQPEIVLFVGYPCVGKTTTFKRHFQPHGYVHVNQDTLKSRDRCIKAVGVALDEGKSCVVDNTNRNAQTRAYYVDLAKSRGVPIRCFHFTASRELATHNNLYRAYNLPPSVASSEDPRDVLPLAAIGGFGKDFVEPEQEEGFDEIKRVNWIWEGTEEEKRYWMMWLQVDGK</sequence>
<proteinExistence type="predicted"/>
<dbReference type="PANTHER" id="PTHR12083">
    <property type="entry name" value="BIFUNCTIONAL POLYNUCLEOTIDE PHOSPHATASE/KINASE"/>
    <property type="match status" value="1"/>
</dbReference>
<organism evidence="1 2">
    <name type="scientific">Pterulicium gracile</name>
    <dbReference type="NCBI Taxonomy" id="1884261"/>
    <lineage>
        <taxon>Eukaryota</taxon>
        <taxon>Fungi</taxon>
        <taxon>Dikarya</taxon>
        <taxon>Basidiomycota</taxon>
        <taxon>Agaricomycotina</taxon>
        <taxon>Agaricomycetes</taxon>
        <taxon>Agaricomycetidae</taxon>
        <taxon>Agaricales</taxon>
        <taxon>Pleurotineae</taxon>
        <taxon>Pterulaceae</taxon>
        <taxon>Pterulicium</taxon>
    </lineage>
</organism>
<dbReference type="GO" id="GO:0046404">
    <property type="term" value="F:ATP-dependent polydeoxyribonucleotide 5'-hydroxyl-kinase activity"/>
    <property type="evidence" value="ECO:0007669"/>
    <property type="project" value="TreeGrafter"/>
</dbReference>
<dbReference type="FunFam" id="3.40.50.300:FF:000737">
    <property type="entry name" value="Bifunctional polynucleotide phosphatase/kinase"/>
    <property type="match status" value="1"/>
</dbReference>
<gene>
    <name evidence="1" type="ORF">BDV98DRAFT_523755</name>
</gene>
<evidence type="ECO:0000313" key="1">
    <source>
        <dbReference type="EMBL" id="TFL05027.1"/>
    </source>
</evidence>
<dbReference type="GO" id="GO:0046403">
    <property type="term" value="F:polynucleotide 3'-phosphatase activity"/>
    <property type="evidence" value="ECO:0007669"/>
    <property type="project" value="TreeGrafter"/>
</dbReference>
<dbReference type="InterPro" id="IPR006551">
    <property type="entry name" value="Polynucleotide_phosphatase"/>
</dbReference>
<dbReference type="Pfam" id="PF13671">
    <property type="entry name" value="AAA_33"/>
    <property type="match status" value="2"/>
</dbReference>